<evidence type="ECO:0000256" key="9">
    <source>
        <dbReference type="ARBA" id="ARBA00023180"/>
    </source>
</evidence>
<evidence type="ECO:0000256" key="8">
    <source>
        <dbReference type="ARBA" id="ARBA00023136"/>
    </source>
</evidence>
<feature type="compositionally biased region" description="Low complexity" evidence="11">
    <location>
        <begin position="13"/>
        <end position="35"/>
    </location>
</feature>
<evidence type="ECO:0000256" key="10">
    <source>
        <dbReference type="ARBA" id="ARBA00024938"/>
    </source>
</evidence>
<dbReference type="PANTHER" id="PTHR13448">
    <property type="entry name" value="TRANSMEMBRANE PROTEIN 214"/>
    <property type="match status" value="1"/>
</dbReference>
<reference evidence="12" key="1">
    <citation type="submission" date="2025-08" db="UniProtKB">
        <authorList>
            <consortium name="Ensembl"/>
        </authorList>
    </citation>
    <scope>IDENTIFICATION</scope>
</reference>
<keyword evidence="8" id="KW-0472">Membrane</keyword>
<feature type="region of interest" description="Disordered" evidence="11">
    <location>
        <begin position="196"/>
        <end position="228"/>
    </location>
</feature>
<comment type="subcellular location">
    <subcellularLocation>
        <location evidence="1">Endoplasmic reticulum membrane</location>
        <topology evidence="1">Multi-pass membrane protein</topology>
    </subcellularLocation>
</comment>
<dbReference type="OrthoDB" id="10022292at2759"/>
<feature type="compositionally biased region" description="Low complexity" evidence="11">
    <location>
        <begin position="211"/>
        <end position="220"/>
    </location>
</feature>
<dbReference type="Ensembl" id="ENSMCST00000021219.1">
    <property type="protein sequence ID" value="ENSMCSP00000020695.1"/>
    <property type="gene ID" value="ENSMCSG00000014434.1"/>
</dbReference>
<comment type="subunit">
    <text evidence="3">Constitutively interacts with CASP4; required for the localization of procaspase 4 to the ER.</text>
</comment>
<dbReference type="InterPro" id="IPR019308">
    <property type="entry name" value="TMEM214"/>
</dbReference>
<feature type="compositionally biased region" description="Gly residues" evidence="11">
    <location>
        <begin position="198"/>
        <end position="210"/>
    </location>
</feature>
<keyword evidence="9" id="KW-0325">Glycoprotein</keyword>
<feature type="compositionally biased region" description="Basic residues" evidence="11">
    <location>
        <begin position="265"/>
        <end position="274"/>
    </location>
</feature>
<dbReference type="GO" id="GO:0005789">
    <property type="term" value="C:endoplasmic reticulum membrane"/>
    <property type="evidence" value="ECO:0007669"/>
    <property type="project" value="UniProtKB-SubCell"/>
</dbReference>
<keyword evidence="4" id="KW-0812">Transmembrane</keyword>
<evidence type="ECO:0000256" key="1">
    <source>
        <dbReference type="ARBA" id="ARBA00004477"/>
    </source>
</evidence>
<reference evidence="12" key="2">
    <citation type="submission" date="2025-09" db="UniProtKB">
        <authorList>
            <consortium name="Ensembl"/>
        </authorList>
    </citation>
    <scope>IDENTIFICATION</scope>
</reference>
<evidence type="ECO:0000256" key="11">
    <source>
        <dbReference type="SAM" id="MobiDB-lite"/>
    </source>
</evidence>
<dbReference type="Proteomes" id="UP000694560">
    <property type="component" value="Unplaced"/>
</dbReference>
<dbReference type="GO" id="GO:0005794">
    <property type="term" value="C:Golgi apparatus"/>
    <property type="evidence" value="ECO:0007669"/>
    <property type="project" value="TreeGrafter"/>
</dbReference>
<comment type="function">
    <text evidence="10">Critical mediator, in cooperation with CASP4, of endoplasmic reticulum-stress induced apoptosis. Required or the activation of CASP4 following endoplasmic reticulum stress.</text>
</comment>
<evidence type="ECO:0000313" key="13">
    <source>
        <dbReference type="Proteomes" id="UP000694560"/>
    </source>
</evidence>
<feature type="region of interest" description="Disordered" evidence="11">
    <location>
        <begin position="114"/>
        <end position="167"/>
    </location>
</feature>
<dbReference type="Pfam" id="PF10151">
    <property type="entry name" value="TMEM214"/>
    <property type="match status" value="1"/>
</dbReference>
<evidence type="ECO:0000313" key="12">
    <source>
        <dbReference type="Ensembl" id="ENSMCSP00000020695.1"/>
    </source>
</evidence>
<evidence type="ECO:0000256" key="5">
    <source>
        <dbReference type="ARBA" id="ARBA00022703"/>
    </source>
</evidence>
<dbReference type="AlphaFoldDB" id="A0A8C5X9K9"/>
<keyword evidence="7" id="KW-1133">Transmembrane helix</keyword>
<sequence length="823" mass="88738">MAVPSPQRRESRALSPLRAPARRAALTARPRPLASSARPILRKGPPIRVGRSLGSGVRLFPPPLRPVATPTREGAGGDVAARRAGRVCRGAANQRRRCAHSDPAGSGAAASLVVERTGGGGSGPARADAGNGPAVGGGRKGRRDPPEHRGRAPGEANAGRALPLPGECQRPGAPAGCRVRRAGVPRVLRACLYRGRRGVPGGSRGEGDGAAGSRRGALGLPVRSQCVPPPIATSSTIFQLGFERALRKQNKEQVPPAAAPEPPQRKQHTGKSGKKPSVNDTAAKPGKFRSLEEALKALDLADLQKELDKSRSVFPENPSVWVKDLAGYLNYKLQAPRSDPVLSQHPHDYPYCLVSKELRSIIRSLLGKASAVLELFFDHCIYTMLQELDKAPGESLHGYRICIQALLLDRPRIATTNLGKYLEVLRSHQNRPAKCLTVLWALGQAGFSDLHEGLKVWLGVMLPVLGIKSLSPYAVSYLDRLLMMHPNLTKGFGMIGPKDFFPLLDFAFMPNNSLSPSLQEQLQRLYPRLKVLAFGARPEATLHTYFPSFLSRATPACPAAMKKELLTSMSQCLSLDPLSFSVWRQLYTKHLAQSSLLLNHLLESWESSSKKVHQSLQETVCSFKVTNEELAARGTGGDQDVAACDTACKELLHKMKGRLFPWWRLLLILLLCATGFILHDVQTHGSFQGMLASPKNTTIPCPHVLHPHRPGCGAAAGLAALPRLLQVSSPCCAIPLGSAPSLGATVTSPCASLPSPCSGVTLYPPCHPSLTVPITPCPSFSSGDLTWECVRDHLMSFTYSSWIYLQNTTLALKNWALAMISGH</sequence>
<evidence type="ECO:0000256" key="3">
    <source>
        <dbReference type="ARBA" id="ARBA00011720"/>
    </source>
</evidence>
<evidence type="ECO:0000256" key="6">
    <source>
        <dbReference type="ARBA" id="ARBA00022824"/>
    </source>
</evidence>
<accession>A0A8C5X9K9</accession>
<evidence type="ECO:0000256" key="7">
    <source>
        <dbReference type="ARBA" id="ARBA00022989"/>
    </source>
</evidence>
<dbReference type="PANTHER" id="PTHR13448:SF0">
    <property type="entry name" value="TRANSMEMBRANE PROTEIN 214"/>
    <property type="match status" value="1"/>
</dbReference>
<organism evidence="12 13">
    <name type="scientific">Malurus cyaneus samueli</name>
    <dbReference type="NCBI Taxonomy" id="2593467"/>
    <lineage>
        <taxon>Eukaryota</taxon>
        <taxon>Metazoa</taxon>
        <taxon>Chordata</taxon>
        <taxon>Craniata</taxon>
        <taxon>Vertebrata</taxon>
        <taxon>Euteleostomi</taxon>
        <taxon>Archelosauria</taxon>
        <taxon>Archosauria</taxon>
        <taxon>Dinosauria</taxon>
        <taxon>Saurischia</taxon>
        <taxon>Theropoda</taxon>
        <taxon>Coelurosauria</taxon>
        <taxon>Aves</taxon>
        <taxon>Neognathae</taxon>
        <taxon>Neoaves</taxon>
        <taxon>Telluraves</taxon>
        <taxon>Australaves</taxon>
        <taxon>Passeriformes</taxon>
        <taxon>Meliphagoidea</taxon>
        <taxon>Maluridae</taxon>
        <taxon>Malurus</taxon>
    </lineage>
</organism>
<proteinExistence type="inferred from homology"/>
<evidence type="ECO:0000256" key="4">
    <source>
        <dbReference type="ARBA" id="ARBA00022692"/>
    </source>
</evidence>
<dbReference type="GO" id="GO:0006915">
    <property type="term" value="P:apoptotic process"/>
    <property type="evidence" value="ECO:0007669"/>
    <property type="project" value="UniProtKB-KW"/>
</dbReference>
<keyword evidence="5" id="KW-0053">Apoptosis</keyword>
<protein>
    <submittedName>
        <fullName evidence="12">Transmembrane protein 214</fullName>
    </submittedName>
</protein>
<evidence type="ECO:0000256" key="2">
    <source>
        <dbReference type="ARBA" id="ARBA00007984"/>
    </source>
</evidence>
<keyword evidence="6" id="KW-0256">Endoplasmic reticulum</keyword>
<keyword evidence="13" id="KW-1185">Reference proteome</keyword>
<name>A0A8C5X9K9_9PASS</name>
<feature type="region of interest" description="Disordered" evidence="11">
    <location>
        <begin position="1"/>
        <end position="78"/>
    </location>
</feature>
<feature type="compositionally biased region" description="Basic and acidic residues" evidence="11">
    <location>
        <begin position="143"/>
        <end position="152"/>
    </location>
</feature>
<feature type="region of interest" description="Disordered" evidence="11">
    <location>
        <begin position="248"/>
        <end position="286"/>
    </location>
</feature>
<comment type="similarity">
    <text evidence="2">Belongs to the TMEM214 family.</text>
</comment>